<feature type="transmembrane region" description="Helical" evidence="1">
    <location>
        <begin position="222"/>
        <end position="247"/>
    </location>
</feature>
<dbReference type="Pfam" id="PF13687">
    <property type="entry name" value="DUF4153"/>
    <property type="match status" value="1"/>
</dbReference>
<dbReference type="AlphaFoldDB" id="A0A917Z4K6"/>
<dbReference type="Proteomes" id="UP000606935">
    <property type="component" value="Unassembled WGS sequence"/>
</dbReference>
<keyword evidence="3" id="KW-1185">Reference proteome</keyword>
<protein>
    <submittedName>
        <fullName evidence="2">DUF4153 domain-containing protein</fullName>
    </submittedName>
</protein>
<reference evidence="2" key="1">
    <citation type="journal article" date="2014" name="Int. J. Syst. Evol. Microbiol.">
        <title>Complete genome sequence of Corynebacterium casei LMG S-19264T (=DSM 44701T), isolated from a smear-ripened cheese.</title>
        <authorList>
            <consortium name="US DOE Joint Genome Institute (JGI-PGF)"/>
            <person name="Walter F."/>
            <person name="Albersmeier A."/>
            <person name="Kalinowski J."/>
            <person name="Ruckert C."/>
        </authorList>
    </citation>
    <scope>NUCLEOTIDE SEQUENCE</scope>
    <source>
        <strain evidence="2">CGMCC 1.7086</strain>
    </source>
</reference>
<accession>A0A917Z4K6</accession>
<keyword evidence="1" id="KW-0472">Membrane</keyword>
<feature type="transmembrane region" description="Helical" evidence="1">
    <location>
        <begin position="357"/>
        <end position="376"/>
    </location>
</feature>
<keyword evidence="1" id="KW-1133">Transmembrane helix</keyword>
<feature type="transmembrane region" description="Helical" evidence="1">
    <location>
        <begin position="98"/>
        <end position="124"/>
    </location>
</feature>
<evidence type="ECO:0000313" key="3">
    <source>
        <dbReference type="Proteomes" id="UP000606935"/>
    </source>
</evidence>
<feature type="transmembrane region" description="Helical" evidence="1">
    <location>
        <begin position="145"/>
        <end position="169"/>
    </location>
</feature>
<dbReference type="RefSeq" id="WP_188698716.1">
    <property type="nucleotide sequence ID" value="NZ_BMLS01000008.1"/>
</dbReference>
<proteinExistence type="predicted"/>
<evidence type="ECO:0000256" key="1">
    <source>
        <dbReference type="SAM" id="Phobius"/>
    </source>
</evidence>
<sequence length="573" mass="64600">MSQNAIPSPLLVLIALLQGLMLLGLHQAMSWQFWPYQDPAWLYALYAGVLTGPLLLLLGLSNTNFRFMLQSSLAFSLVSGLLGYYVGSQASPPDEVGLGILLPALIVTLTIATFKSLMYLQLGIPSLKTANINYSELFAHSWRNFLTMGLALLFSLGIWLLLMLCAALFDAIGLKFFEQLFTTSWFYYPVLSMAMGLGIGLFRRQSGIVDTIVHIQQLLVKWMLVMLVLVSVLFLATLPFTGLAPLWESGGSTLILWMLALLLFFVNATYQHQADPHIYPRWLHRLIYLSLLLMPVYSLISAYGLYMRVAQYGWSVSRCWAVLLWLLLSLFALGYASQILRHKDNWLQGLGRVNIPMGLTVLLAMLLVNSPLLNFMQISANSQMARLSQDKLAADEVDIHYFHSQLAGPGYRALQKIRADYGQTYPELSMRIDALYQKNEEMDLAAFQVQLAKVIEGAESTWPDGLLAAITQHLHEQPWRLAQNQGYYLKAVDLNSDGQQDFLLMEESIHQPEFSLYYLTDDGWQVKSLHLRIAPDTDLKALTAAIKSSDFAVVLPKWQQIRVKGLTLYTEPE</sequence>
<gene>
    <name evidence="2" type="ORF">GCM10010982_36630</name>
</gene>
<feature type="transmembrane region" description="Helical" evidence="1">
    <location>
        <begin position="282"/>
        <end position="306"/>
    </location>
</feature>
<keyword evidence="1" id="KW-0812">Transmembrane</keyword>
<feature type="transmembrane region" description="Helical" evidence="1">
    <location>
        <begin position="185"/>
        <end position="202"/>
    </location>
</feature>
<dbReference type="EMBL" id="BMLS01000008">
    <property type="protein sequence ID" value="GGO74247.1"/>
    <property type="molecule type" value="Genomic_DNA"/>
</dbReference>
<reference evidence="2" key="2">
    <citation type="submission" date="2020-09" db="EMBL/GenBank/DDBJ databases">
        <authorList>
            <person name="Sun Q."/>
            <person name="Zhou Y."/>
        </authorList>
    </citation>
    <scope>NUCLEOTIDE SEQUENCE</scope>
    <source>
        <strain evidence="2">CGMCC 1.7086</strain>
    </source>
</reference>
<feature type="transmembrane region" description="Helical" evidence="1">
    <location>
        <begin position="40"/>
        <end position="60"/>
    </location>
</feature>
<feature type="transmembrane region" description="Helical" evidence="1">
    <location>
        <begin position="67"/>
        <end position="86"/>
    </location>
</feature>
<organism evidence="2 3">
    <name type="scientific">Bowmanella pacifica</name>
    <dbReference type="NCBI Taxonomy" id="502051"/>
    <lineage>
        <taxon>Bacteria</taxon>
        <taxon>Pseudomonadati</taxon>
        <taxon>Pseudomonadota</taxon>
        <taxon>Gammaproteobacteria</taxon>
        <taxon>Alteromonadales</taxon>
        <taxon>Alteromonadaceae</taxon>
        <taxon>Bowmanella</taxon>
    </lineage>
</organism>
<comment type="caution">
    <text evidence="2">The sequence shown here is derived from an EMBL/GenBank/DDBJ whole genome shotgun (WGS) entry which is preliminary data.</text>
</comment>
<dbReference type="InterPro" id="IPR025291">
    <property type="entry name" value="DUF4153"/>
</dbReference>
<feature type="transmembrane region" description="Helical" evidence="1">
    <location>
        <begin position="312"/>
        <end position="336"/>
    </location>
</feature>
<feature type="transmembrane region" description="Helical" evidence="1">
    <location>
        <begin position="253"/>
        <end position="270"/>
    </location>
</feature>
<evidence type="ECO:0000313" key="2">
    <source>
        <dbReference type="EMBL" id="GGO74247.1"/>
    </source>
</evidence>
<name>A0A917Z4K6_9ALTE</name>